<protein>
    <submittedName>
        <fullName evidence="1">Uncharacterized protein</fullName>
    </submittedName>
</protein>
<proteinExistence type="predicted"/>
<evidence type="ECO:0000313" key="1">
    <source>
        <dbReference type="EMBL" id="KAI9554861.1"/>
    </source>
</evidence>
<sequence>MAAATFGTIEICLSAINQLFHEDNCHIVAFIVQENQVKWVLPKNLGPILELVETPEVEAAKKLWTHIYNEKQAKSDRLETSWSKREELKRKQLEAANTTVTNLSPVSFSVQEIKLSGINNVGFSILHNGNKMCFKSQTAFLPHCRDH</sequence>
<gene>
    <name evidence="1" type="ORF">GHT06_020138</name>
</gene>
<dbReference type="Proteomes" id="UP000820818">
    <property type="component" value="Linkage Group LG8"/>
</dbReference>
<keyword evidence="2" id="KW-1185">Reference proteome</keyword>
<organism evidence="1 2">
    <name type="scientific">Daphnia sinensis</name>
    <dbReference type="NCBI Taxonomy" id="1820382"/>
    <lineage>
        <taxon>Eukaryota</taxon>
        <taxon>Metazoa</taxon>
        <taxon>Ecdysozoa</taxon>
        <taxon>Arthropoda</taxon>
        <taxon>Crustacea</taxon>
        <taxon>Branchiopoda</taxon>
        <taxon>Diplostraca</taxon>
        <taxon>Cladocera</taxon>
        <taxon>Anomopoda</taxon>
        <taxon>Daphniidae</taxon>
        <taxon>Daphnia</taxon>
        <taxon>Daphnia similis group</taxon>
    </lineage>
</organism>
<dbReference type="AlphaFoldDB" id="A0AAD5L2L2"/>
<name>A0AAD5L2L2_9CRUS</name>
<dbReference type="EMBL" id="WJBH02000008">
    <property type="protein sequence ID" value="KAI9554861.1"/>
    <property type="molecule type" value="Genomic_DNA"/>
</dbReference>
<reference evidence="1 2" key="1">
    <citation type="submission" date="2022-05" db="EMBL/GenBank/DDBJ databases">
        <title>A multi-omics perspective on studying reproductive biology in Daphnia sinensis.</title>
        <authorList>
            <person name="Jia J."/>
        </authorList>
    </citation>
    <scope>NUCLEOTIDE SEQUENCE [LARGE SCALE GENOMIC DNA]</scope>
    <source>
        <strain evidence="1 2">WSL</strain>
    </source>
</reference>
<accession>A0AAD5L2L2</accession>
<evidence type="ECO:0000313" key="2">
    <source>
        <dbReference type="Proteomes" id="UP000820818"/>
    </source>
</evidence>
<comment type="caution">
    <text evidence="1">The sequence shown here is derived from an EMBL/GenBank/DDBJ whole genome shotgun (WGS) entry which is preliminary data.</text>
</comment>